<comment type="caution">
    <text evidence="1">The sequence shown here is derived from an EMBL/GenBank/DDBJ whole genome shotgun (WGS) entry which is preliminary data.</text>
</comment>
<reference evidence="1" key="1">
    <citation type="submission" date="2021-02" db="EMBL/GenBank/DDBJ databases">
        <authorList>
            <person name="Nowell W R."/>
        </authorList>
    </citation>
    <scope>NUCLEOTIDE SEQUENCE</scope>
</reference>
<evidence type="ECO:0000313" key="3">
    <source>
        <dbReference type="Proteomes" id="UP000663829"/>
    </source>
</evidence>
<name>A0A814X6Y5_9BILA</name>
<dbReference type="EMBL" id="CAJNOQ010008971">
    <property type="protein sequence ID" value="CAF1211820.1"/>
    <property type="molecule type" value="Genomic_DNA"/>
</dbReference>
<protein>
    <submittedName>
        <fullName evidence="1">Uncharacterized protein</fullName>
    </submittedName>
</protein>
<dbReference type="EMBL" id="CAJOBC010008972">
    <property type="protein sequence ID" value="CAF3975783.1"/>
    <property type="molecule type" value="Genomic_DNA"/>
</dbReference>
<keyword evidence="3" id="KW-1185">Reference proteome</keyword>
<dbReference type="AlphaFoldDB" id="A0A814X6Y5"/>
<proteinExistence type="predicted"/>
<evidence type="ECO:0000313" key="2">
    <source>
        <dbReference type="EMBL" id="CAF3975783.1"/>
    </source>
</evidence>
<dbReference type="Proteomes" id="UP000681722">
    <property type="component" value="Unassembled WGS sequence"/>
</dbReference>
<dbReference type="OrthoDB" id="661148at2759"/>
<dbReference type="Proteomes" id="UP000663829">
    <property type="component" value="Unassembled WGS sequence"/>
</dbReference>
<accession>A0A814X6Y5</accession>
<evidence type="ECO:0000313" key="1">
    <source>
        <dbReference type="EMBL" id="CAF1211820.1"/>
    </source>
</evidence>
<sequence>MAFIQTTGYDIRATGTTVNIPDDDIARCMYYLSCVCNVIKCDEDEIKRYCDYRNYWRLSDEEDRLVFVLCARLEPELFDDKCMFQSDAMCGNSANEFYEIGQVRNRVLAVQSIVIAGRTREVNKIMTYKRSWMQKYYYEPMLRLARRFSQPQRHTVAIDASDCIIA</sequence>
<gene>
    <name evidence="1" type="ORF">GPM918_LOCUS24249</name>
    <name evidence="2" type="ORF">SRO942_LOCUS24248</name>
</gene>
<organism evidence="1 3">
    <name type="scientific">Didymodactylos carnosus</name>
    <dbReference type="NCBI Taxonomy" id="1234261"/>
    <lineage>
        <taxon>Eukaryota</taxon>
        <taxon>Metazoa</taxon>
        <taxon>Spiralia</taxon>
        <taxon>Gnathifera</taxon>
        <taxon>Rotifera</taxon>
        <taxon>Eurotatoria</taxon>
        <taxon>Bdelloidea</taxon>
        <taxon>Philodinida</taxon>
        <taxon>Philodinidae</taxon>
        <taxon>Didymodactylos</taxon>
    </lineage>
</organism>